<dbReference type="OrthoDB" id="9800167at2"/>
<dbReference type="PANTHER" id="PTHR19353">
    <property type="entry name" value="FATTY ACID DESATURASE 2"/>
    <property type="match status" value="1"/>
</dbReference>
<keyword evidence="1" id="KW-0812">Transmembrane</keyword>
<dbReference type="EMBL" id="SOBT01000009">
    <property type="protein sequence ID" value="TDU28919.1"/>
    <property type="molecule type" value="Genomic_DNA"/>
</dbReference>
<dbReference type="InterPro" id="IPR012171">
    <property type="entry name" value="Fatty_acid_desaturase"/>
</dbReference>
<feature type="transmembrane region" description="Helical" evidence="1">
    <location>
        <begin position="220"/>
        <end position="240"/>
    </location>
</feature>
<feature type="domain" description="Fatty acid desaturase" evidence="2">
    <location>
        <begin position="75"/>
        <end position="343"/>
    </location>
</feature>
<sequence>MSSLSLPAVSELRAEPAADPAAEAARARDAAWYQQAREIVGDLYQRSPLIYWTDFLLSIGVAWGLTAVYFTAPTWSAAQILSFVGSSILFFRAGTFIHELVHMPPNQMTWFGRVWNLLMGIPLLAPWIMYRNHVDHHSARYFGTPDDGEYLPLAASPVSEILKYLAQAPLLPLFVVVRFGILAPLSWLHRGLREWVLTATSAAVSNPYYRKRFPKRDENHLKIVEALCFLYLAGLVALVVKGVITAHHLLLAYLLFAWTLNLNWVRNLAAHRYGNQGDRMTHLAQFSDSINITGQTWLTVLLFPVGLRYHALHHLFPSLPYHNLGEAHRRLSERLPPDAPYHATGRESFFAAAADLWRAAGQTAPGQSAMRRWLRKPQLN</sequence>
<dbReference type="PANTHER" id="PTHR19353:SF19">
    <property type="entry name" value="DELTA(5) FATTY ACID DESATURASE C-RELATED"/>
    <property type="match status" value="1"/>
</dbReference>
<gene>
    <name evidence="3" type="ORF">DFR24_3300</name>
</gene>
<dbReference type="Proteomes" id="UP000295341">
    <property type="component" value="Unassembled WGS sequence"/>
</dbReference>
<feature type="transmembrane region" description="Helical" evidence="1">
    <location>
        <begin position="110"/>
        <end position="130"/>
    </location>
</feature>
<feature type="transmembrane region" description="Helical" evidence="1">
    <location>
        <begin position="49"/>
        <end position="70"/>
    </location>
</feature>
<proteinExistence type="predicted"/>
<evidence type="ECO:0000313" key="3">
    <source>
        <dbReference type="EMBL" id="TDU28919.1"/>
    </source>
</evidence>
<organism evidence="3 4">
    <name type="scientific">Panacagrimonas perspica</name>
    <dbReference type="NCBI Taxonomy" id="381431"/>
    <lineage>
        <taxon>Bacteria</taxon>
        <taxon>Pseudomonadati</taxon>
        <taxon>Pseudomonadota</taxon>
        <taxon>Gammaproteobacteria</taxon>
        <taxon>Nevskiales</taxon>
        <taxon>Nevskiaceae</taxon>
        <taxon>Panacagrimonas</taxon>
    </lineage>
</organism>
<accession>A0A4R7P652</accession>
<dbReference type="RefSeq" id="WP_133882434.1">
    <property type="nucleotide sequence ID" value="NZ_MWIN01000018.1"/>
</dbReference>
<evidence type="ECO:0000313" key="4">
    <source>
        <dbReference type="Proteomes" id="UP000295341"/>
    </source>
</evidence>
<keyword evidence="4" id="KW-1185">Reference proteome</keyword>
<dbReference type="CDD" id="cd01060">
    <property type="entry name" value="Membrane-FADS-like"/>
    <property type="match status" value="1"/>
</dbReference>
<dbReference type="Pfam" id="PF00487">
    <property type="entry name" value="FA_desaturase"/>
    <property type="match status" value="1"/>
</dbReference>
<feature type="transmembrane region" description="Helical" evidence="1">
    <location>
        <begin position="246"/>
        <end position="265"/>
    </location>
</feature>
<dbReference type="GO" id="GO:0008610">
    <property type="term" value="P:lipid biosynthetic process"/>
    <property type="evidence" value="ECO:0007669"/>
    <property type="project" value="UniProtKB-ARBA"/>
</dbReference>
<feature type="transmembrane region" description="Helical" evidence="1">
    <location>
        <begin position="76"/>
        <end position="98"/>
    </location>
</feature>
<name>A0A4R7P652_9GAMM</name>
<keyword evidence="1" id="KW-0472">Membrane</keyword>
<dbReference type="GO" id="GO:0016020">
    <property type="term" value="C:membrane"/>
    <property type="evidence" value="ECO:0007669"/>
    <property type="project" value="TreeGrafter"/>
</dbReference>
<reference evidence="3 4" key="1">
    <citation type="submission" date="2019-03" db="EMBL/GenBank/DDBJ databases">
        <title>Genomic Encyclopedia of Type Strains, Phase IV (KMG-IV): sequencing the most valuable type-strain genomes for metagenomic binning, comparative biology and taxonomic classification.</title>
        <authorList>
            <person name="Goeker M."/>
        </authorList>
    </citation>
    <scope>NUCLEOTIDE SEQUENCE [LARGE SCALE GENOMIC DNA]</scope>
    <source>
        <strain evidence="3 4">DSM 26377</strain>
    </source>
</reference>
<protein>
    <submittedName>
        <fullName evidence="3">Fatty acid desaturase</fullName>
    </submittedName>
</protein>
<dbReference type="GO" id="GO:0016717">
    <property type="term" value="F:oxidoreductase activity, acting on paired donors, with oxidation of a pair of donors resulting in the reduction of molecular oxygen to two molecules of water"/>
    <property type="evidence" value="ECO:0007669"/>
    <property type="project" value="TreeGrafter"/>
</dbReference>
<dbReference type="InterPro" id="IPR005804">
    <property type="entry name" value="FA_desaturase_dom"/>
</dbReference>
<keyword evidence="1" id="KW-1133">Transmembrane helix</keyword>
<comment type="caution">
    <text evidence="3">The sequence shown here is derived from an EMBL/GenBank/DDBJ whole genome shotgun (WGS) entry which is preliminary data.</text>
</comment>
<dbReference type="AlphaFoldDB" id="A0A4R7P652"/>
<evidence type="ECO:0000256" key="1">
    <source>
        <dbReference type="SAM" id="Phobius"/>
    </source>
</evidence>
<evidence type="ECO:0000259" key="2">
    <source>
        <dbReference type="Pfam" id="PF00487"/>
    </source>
</evidence>